<keyword evidence="1" id="KW-0547">Nucleotide-binding</keyword>
<protein>
    <submittedName>
        <fullName evidence="4">Ribonucleotide-diphosphate reductase subunit alpha</fullName>
    </submittedName>
</protein>
<dbReference type="InterPro" id="IPR027417">
    <property type="entry name" value="P-loop_NTPase"/>
</dbReference>
<dbReference type="RefSeq" id="WP_016417213.1">
    <property type="nucleotide sequence ID" value="NZ_KE332391.1"/>
</dbReference>
<sequence length="266" mass="29803">MSVTPMNKNAPLIEVRNLDLHFGAFHALKNVSVSFDSGQLIGLVGDNGAGKTTLIKVLSGIHKPNSGEVYFAGKRVKEFHPKLAIKFGIETIQQSVGLCDNLSIARNFYLGREPVKRWFGIPFLDFKKMRDASTKVIRTFGLRENVSADDQVEMLSGGERQSIKIGRAVEFKNRVVIMDEPTNHLSVREREHVNELAQQLRDQGLLVIYITHDIHQVHKLADRIVIMENGEKVTDVAKDEMTADELEEVIRCGGRVVDTSKEVEPS</sequence>
<dbReference type="GO" id="GO:0005524">
    <property type="term" value="F:ATP binding"/>
    <property type="evidence" value="ECO:0007669"/>
    <property type="project" value="UniProtKB-KW"/>
</dbReference>
<dbReference type="CDD" id="cd03216">
    <property type="entry name" value="ABC_Carb_Monos_I"/>
    <property type="match status" value="1"/>
</dbReference>
<keyword evidence="5" id="KW-1185">Reference proteome</keyword>
<dbReference type="SMART" id="SM00382">
    <property type="entry name" value="AAA"/>
    <property type="match status" value="1"/>
</dbReference>
<dbReference type="SUPFAM" id="SSF52540">
    <property type="entry name" value="P-loop containing nucleoside triphosphate hydrolases"/>
    <property type="match status" value="1"/>
</dbReference>
<dbReference type="Pfam" id="PF00005">
    <property type="entry name" value="ABC_tran"/>
    <property type="match status" value="1"/>
</dbReference>
<dbReference type="Gene3D" id="3.40.50.300">
    <property type="entry name" value="P-loop containing nucleotide triphosphate hydrolases"/>
    <property type="match status" value="1"/>
</dbReference>
<comment type="caution">
    <text evidence="4">The sequence shown here is derived from an EMBL/GenBank/DDBJ whole genome shotgun (WGS) entry which is preliminary data.</text>
</comment>
<evidence type="ECO:0000256" key="2">
    <source>
        <dbReference type="ARBA" id="ARBA00022840"/>
    </source>
</evidence>
<organism evidence="4 5">
    <name type="scientific">Litchfieldella anticariensis (strain DSM 16096 / CECT 5854 / CIP 108499 / LMG 22089 / FP35)</name>
    <name type="common">Halomonas anticariensis</name>
    <dbReference type="NCBI Taxonomy" id="1121939"/>
    <lineage>
        <taxon>Bacteria</taxon>
        <taxon>Pseudomonadati</taxon>
        <taxon>Pseudomonadota</taxon>
        <taxon>Gammaproteobacteria</taxon>
        <taxon>Oceanospirillales</taxon>
        <taxon>Halomonadaceae</taxon>
        <taxon>Litchfieldella</taxon>
    </lineage>
</organism>
<dbReference type="eggNOG" id="COG1129">
    <property type="taxonomic scope" value="Bacteria"/>
</dbReference>
<dbReference type="STRING" id="1121939.L861_20540"/>
<accession>S2L2U3</accession>
<reference evidence="4 5" key="1">
    <citation type="journal article" date="2013" name="Genome Announc.">
        <title>Draft genome sequence of the moderately halophilic gammaproteobacterium Halomonas anticariensis FP35.</title>
        <authorList>
            <person name="Tahrioui A."/>
            <person name="Quesada E."/>
            <person name="Llamas I."/>
        </authorList>
    </citation>
    <scope>NUCLEOTIDE SEQUENCE [LARGE SCALE GENOMIC DNA]</scope>
    <source>
        <strain evidence="5">DSM 16096 / CECT 5854 / LMG 22089 / FP35</strain>
    </source>
</reference>
<dbReference type="InterPro" id="IPR003439">
    <property type="entry name" value="ABC_transporter-like_ATP-bd"/>
</dbReference>
<gene>
    <name evidence="4" type="ORF">L861_20540</name>
</gene>
<dbReference type="AlphaFoldDB" id="S2L2U3"/>
<evidence type="ECO:0000313" key="5">
    <source>
        <dbReference type="Proteomes" id="UP000014463"/>
    </source>
</evidence>
<evidence type="ECO:0000256" key="1">
    <source>
        <dbReference type="ARBA" id="ARBA00022741"/>
    </source>
</evidence>
<dbReference type="PANTHER" id="PTHR43790:SF8">
    <property type="entry name" value="SUGAR ABC TRANSPORTER ATP-BINDING PROTEIN"/>
    <property type="match status" value="1"/>
</dbReference>
<dbReference type="EMBL" id="ASTJ01000029">
    <property type="protein sequence ID" value="EPC02044.1"/>
    <property type="molecule type" value="Genomic_DNA"/>
</dbReference>
<evidence type="ECO:0000259" key="3">
    <source>
        <dbReference type="PROSITE" id="PS50893"/>
    </source>
</evidence>
<dbReference type="InterPro" id="IPR050107">
    <property type="entry name" value="ABC_carbohydrate_import_ATPase"/>
</dbReference>
<keyword evidence="2" id="KW-0067">ATP-binding</keyword>
<dbReference type="PANTHER" id="PTHR43790">
    <property type="entry name" value="CARBOHYDRATE TRANSPORT ATP-BINDING PROTEIN MG119-RELATED"/>
    <property type="match status" value="1"/>
</dbReference>
<name>S2L2U3_LITA3</name>
<proteinExistence type="predicted"/>
<evidence type="ECO:0000313" key="4">
    <source>
        <dbReference type="EMBL" id="EPC02044.1"/>
    </source>
</evidence>
<dbReference type="PATRIC" id="fig|1121939.11.peg.2702"/>
<dbReference type="Proteomes" id="UP000014463">
    <property type="component" value="Unassembled WGS sequence"/>
</dbReference>
<dbReference type="InterPro" id="IPR003593">
    <property type="entry name" value="AAA+_ATPase"/>
</dbReference>
<dbReference type="PROSITE" id="PS50893">
    <property type="entry name" value="ABC_TRANSPORTER_2"/>
    <property type="match status" value="1"/>
</dbReference>
<dbReference type="GO" id="GO:0016887">
    <property type="term" value="F:ATP hydrolysis activity"/>
    <property type="evidence" value="ECO:0007669"/>
    <property type="project" value="InterPro"/>
</dbReference>
<feature type="domain" description="ABC transporter" evidence="3">
    <location>
        <begin position="13"/>
        <end position="254"/>
    </location>
</feature>